<protein>
    <recommendedName>
        <fullName evidence="2">DUF5666 domain-containing protein</fullName>
    </recommendedName>
</protein>
<feature type="domain" description="DUF5666" evidence="2">
    <location>
        <begin position="173"/>
        <end position="229"/>
    </location>
</feature>
<feature type="region of interest" description="Disordered" evidence="1">
    <location>
        <begin position="61"/>
        <end position="98"/>
    </location>
</feature>
<dbReference type="RefSeq" id="WP_038614673.1">
    <property type="nucleotide sequence ID" value="NZ_CP009048.1"/>
</dbReference>
<accession>A0A077FGT5</accession>
<dbReference type="KEGG" id="palk:PSAKL28_45350"/>
<feature type="compositionally biased region" description="Gly residues" evidence="1">
    <location>
        <begin position="61"/>
        <end position="79"/>
    </location>
</feature>
<dbReference type="InterPro" id="IPR043724">
    <property type="entry name" value="DUF5666"/>
</dbReference>
<dbReference type="EMBL" id="CP009048">
    <property type="protein sequence ID" value="AIL63675.1"/>
    <property type="molecule type" value="Genomic_DNA"/>
</dbReference>
<evidence type="ECO:0000256" key="1">
    <source>
        <dbReference type="SAM" id="MobiDB-lite"/>
    </source>
</evidence>
<feature type="region of interest" description="Disordered" evidence="1">
    <location>
        <begin position="354"/>
        <end position="569"/>
    </location>
</feature>
<evidence type="ECO:0000313" key="4">
    <source>
        <dbReference type="Proteomes" id="UP000028931"/>
    </source>
</evidence>
<dbReference type="Pfam" id="PF18914">
    <property type="entry name" value="DUF5666"/>
    <property type="match status" value="2"/>
</dbReference>
<evidence type="ECO:0000313" key="3">
    <source>
        <dbReference type="EMBL" id="AIL63675.1"/>
    </source>
</evidence>
<dbReference type="OrthoDB" id="6828816at2"/>
<evidence type="ECO:0000259" key="2">
    <source>
        <dbReference type="Pfam" id="PF18914"/>
    </source>
</evidence>
<dbReference type="Proteomes" id="UP000028931">
    <property type="component" value="Chromosome"/>
</dbReference>
<name>A0A077FGT5_9PSED</name>
<dbReference type="eggNOG" id="COG3064">
    <property type="taxonomic scope" value="Bacteria"/>
</dbReference>
<dbReference type="HOGENOM" id="CLU_036188_0_0_6"/>
<organism evidence="3 4">
    <name type="scientific">Pseudomonas alkylphenolica</name>
    <dbReference type="NCBI Taxonomy" id="237609"/>
    <lineage>
        <taxon>Bacteria</taxon>
        <taxon>Pseudomonadati</taxon>
        <taxon>Pseudomonadota</taxon>
        <taxon>Gammaproteobacteria</taxon>
        <taxon>Pseudomonadales</taxon>
        <taxon>Pseudomonadaceae</taxon>
        <taxon>Pseudomonas</taxon>
    </lineage>
</organism>
<proteinExistence type="predicted"/>
<feature type="compositionally biased region" description="Basic and acidic residues" evidence="1">
    <location>
        <begin position="399"/>
        <end position="569"/>
    </location>
</feature>
<gene>
    <name evidence="3" type="ORF">PSAKL28_45350</name>
</gene>
<reference evidence="3 4" key="1">
    <citation type="submission" date="2014-07" db="EMBL/GenBank/DDBJ databases">
        <authorList>
            <person name="Lee K."/>
            <person name="Lim J.Y."/>
            <person name="Hwang I."/>
        </authorList>
    </citation>
    <scope>NUCLEOTIDE SEQUENCE [LARGE SCALE GENOMIC DNA]</scope>
    <source>
        <strain evidence="3 4">KL28</strain>
    </source>
</reference>
<dbReference type="AlphaFoldDB" id="A0A077FGT5"/>
<feature type="compositionally biased region" description="Basic and acidic residues" evidence="1">
    <location>
        <begin position="354"/>
        <end position="386"/>
    </location>
</feature>
<sequence>MISPLRRFHAVALVLGFVLNLGVPSWGNAAPVCVSRDEIGMTDTAGLQFPGGIGGTGARPGGMGGTGIQSDNGGVGGSGAPIQQRPGGTGGTGAPIRAPGGTGGTGIVGTITGFASICVNGMEVHFGKDVPVSENGVAASSDHLAIGQVVAVESYPSKRGLEAGRIAILNVYEGPLTALANAASPLRVMGQPVHLAKDARVATGLRPGEPVRVSGLRNASGEVVASRIERAPDLKQASAIGAIDRSGSLQGLKLGSRVAPAQEVLVRGQWSGRQLEVAQSRPDPSLPFAGRVREVVIEGLVQGRQDQRLVVGGFNVTVARDTVVVGEQPSRLALDQRVRVSGVLSGAREVRATRVELHSERADTSGRDHSGRKSGTHDDSEQREHTSGSSSDDNSGHGGEVRSDESHGGGREDSGKSEAVDNSGKSERVEKAEQPEKEDNSGRADKVEKVEKDERPEKVEKAEKVEKPEKVEKVEKVERPEKVEKVEKVERPEKVEKVEKVERPEKVEKVEKVERPEKVEKVEKVERPEKVEKVEKVERPEKVEKAEKVEKPEKVEKTEKVERPERSGR</sequence>
<feature type="domain" description="DUF5666" evidence="2">
    <location>
        <begin position="298"/>
        <end position="356"/>
    </location>
</feature>